<keyword evidence="2" id="KW-1185">Reference proteome</keyword>
<dbReference type="AlphaFoldDB" id="A0A8J3GZP5"/>
<dbReference type="RefSeq" id="WP_189681041.1">
    <property type="nucleotide sequence ID" value="NZ_BNCJ01000009.1"/>
</dbReference>
<gene>
    <name evidence="1" type="ORF">GCM10017056_31330</name>
</gene>
<proteinExistence type="predicted"/>
<dbReference type="Proteomes" id="UP000626220">
    <property type="component" value="Unassembled WGS sequence"/>
</dbReference>
<name>A0A8J3GZP5_9RHOB</name>
<sequence length="116" mass="12957">MTTFLSREVREGLEAARIAALRKASRLRVQVGDDIYPVLALWKNGFSVATEDASHLRGLVDLYEGANHLYQCLIVASEAEAGEMRYEFKRLTQAHDAPPLDFYRDPGAPVGLIPRL</sequence>
<reference evidence="1" key="2">
    <citation type="submission" date="2020-09" db="EMBL/GenBank/DDBJ databases">
        <authorList>
            <person name="Sun Q."/>
            <person name="Kim S."/>
        </authorList>
    </citation>
    <scope>NUCLEOTIDE SEQUENCE</scope>
    <source>
        <strain evidence="1">KCTC 42650</strain>
    </source>
</reference>
<protein>
    <submittedName>
        <fullName evidence="1">Uncharacterized protein</fullName>
    </submittedName>
</protein>
<evidence type="ECO:0000313" key="1">
    <source>
        <dbReference type="EMBL" id="GHF57576.1"/>
    </source>
</evidence>
<reference evidence="1" key="1">
    <citation type="journal article" date="2014" name="Int. J. Syst. Evol. Microbiol.">
        <title>Complete genome sequence of Corynebacterium casei LMG S-19264T (=DSM 44701T), isolated from a smear-ripened cheese.</title>
        <authorList>
            <consortium name="US DOE Joint Genome Institute (JGI-PGF)"/>
            <person name="Walter F."/>
            <person name="Albersmeier A."/>
            <person name="Kalinowski J."/>
            <person name="Ruckert C."/>
        </authorList>
    </citation>
    <scope>NUCLEOTIDE SEQUENCE</scope>
    <source>
        <strain evidence="1">KCTC 42650</strain>
    </source>
</reference>
<evidence type="ECO:0000313" key="2">
    <source>
        <dbReference type="Proteomes" id="UP000626220"/>
    </source>
</evidence>
<organism evidence="1 2">
    <name type="scientific">Seohaeicola zhoushanensis</name>
    <dbReference type="NCBI Taxonomy" id="1569283"/>
    <lineage>
        <taxon>Bacteria</taxon>
        <taxon>Pseudomonadati</taxon>
        <taxon>Pseudomonadota</taxon>
        <taxon>Alphaproteobacteria</taxon>
        <taxon>Rhodobacterales</taxon>
        <taxon>Roseobacteraceae</taxon>
        <taxon>Seohaeicola</taxon>
    </lineage>
</organism>
<dbReference type="EMBL" id="BNCJ01000009">
    <property type="protein sequence ID" value="GHF57576.1"/>
    <property type="molecule type" value="Genomic_DNA"/>
</dbReference>
<accession>A0A8J3GZP5</accession>
<comment type="caution">
    <text evidence="1">The sequence shown here is derived from an EMBL/GenBank/DDBJ whole genome shotgun (WGS) entry which is preliminary data.</text>
</comment>